<comment type="caution">
    <text evidence="2">The sequence shown here is derived from an EMBL/GenBank/DDBJ whole genome shotgun (WGS) entry which is preliminary data.</text>
</comment>
<protein>
    <submittedName>
        <fullName evidence="2">Uncharacterized protein</fullName>
    </submittedName>
</protein>
<dbReference type="AlphaFoldDB" id="A0AAV5W308"/>
<feature type="transmembrane region" description="Helical" evidence="1">
    <location>
        <begin position="108"/>
        <end position="126"/>
    </location>
</feature>
<keyword evidence="1" id="KW-0812">Transmembrane</keyword>
<dbReference type="EMBL" id="BTSY01000004">
    <property type="protein sequence ID" value="GMT26212.1"/>
    <property type="molecule type" value="Genomic_DNA"/>
</dbReference>
<evidence type="ECO:0000313" key="3">
    <source>
        <dbReference type="Proteomes" id="UP001432322"/>
    </source>
</evidence>
<feature type="non-terminal residue" evidence="2">
    <location>
        <position position="127"/>
    </location>
</feature>
<organism evidence="2 3">
    <name type="scientific">Pristionchus fissidentatus</name>
    <dbReference type="NCBI Taxonomy" id="1538716"/>
    <lineage>
        <taxon>Eukaryota</taxon>
        <taxon>Metazoa</taxon>
        <taxon>Ecdysozoa</taxon>
        <taxon>Nematoda</taxon>
        <taxon>Chromadorea</taxon>
        <taxon>Rhabditida</taxon>
        <taxon>Rhabditina</taxon>
        <taxon>Diplogasteromorpha</taxon>
        <taxon>Diplogasteroidea</taxon>
        <taxon>Neodiplogasteridae</taxon>
        <taxon>Pristionchus</taxon>
    </lineage>
</organism>
<keyword evidence="1" id="KW-1133">Transmembrane helix</keyword>
<reference evidence="2" key="1">
    <citation type="submission" date="2023-10" db="EMBL/GenBank/DDBJ databases">
        <title>Genome assembly of Pristionchus species.</title>
        <authorList>
            <person name="Yoshida K."/>
            <person name="Sommer R.J."/>
        </authorList>
    </citation>
    <scope>NUCLEOTIDE SEQUENCE</scope>
    <source>
        <strain evidence="2">RS5133</strain>
    </source>
</reference>
<name>A0AAV5W308_9BILA</name>
<sequence>SPSPRCSSPRYTTLAYSYGTFFTGWRYIETAQRIDEPEQSRTLFNYFCVGLAASTLLTAISLTCACLDRSNSERFADALVFTFITALTLLGLSQIAAIIIIFTLEEHYVAQRVYAIAGSLVLAIIVI</sequence>
<proteinExistence type="predicted"/>
<feature type="non-terminal residue" evidence="2">
    <location>
        <position position="1"/>
    </location>
</feature>
<dbReference type="Proteomes" id="UP001432322">
    <property type="component" value="Unassembled WGS sequence"/>
</dbReference>
<feature type="transmembrane region" description="Helical" evidence="1">
    <location>
        <begin position="43"/>
        <end position="67"/>
    </location>
</feature>
<accession>A0AAV5W308</accession>
<evidence type="ECO:0000256" key="1">
    <source>
        <dbReference type="SAM" id="Phobius"/>
    </source>
</evidence>
<gene>
    <name evidence="2" type="ORF">PFISCL1PPCAC_17509</name>
</gene>
<keyword evidence="3" id="KW-1185">Reference proteome</keyword>
<feature type="transmembrane region" description="Helical" evidence="1">
    <location>
        <begin position="79"/>
        <end position="102"/>
    </location>
</feature>
<keyword evidence="1" id="KW-0472">Membrane</keyword>
<evidence type="ECO:0000313" key="2">
    <source>
        <dbReference type="EMBL" id="GMT26212.1"/>
    </source>
</evidence>